<feature type="region of interest" description="Disordered" evidence="21">
    <location>
        <begin position="518"/>
        <end position="611"/>
    </location>
</feature>
<organism evidence="23 24">
    <name type="scientific">Gouania willdenowi</name>
    <name type="common">Blunt-snouted clingfish</name>
    <name type="synonym">Lepadogaster willdenowi</name>
    <dbReference type="NCBI Taxonomy" id="441366"/>
    <lineage>
        <taxon>Eukaryota</taxon>
        <taxon>Metazoa</taxon>
        <taxon>Chordata</taxon>
        <taxon>Craniata</taxon>
        <taxon>Vertebrata</taxon>
        <taxon>Euteleostomi</taxon>
        <taxon>Actinopterygii</taxon>
        <taxon>Neopterygii</taxon>
        <taxon>Teleostei</taxon>
        <taxon>Neoteleostei</taxon>
        <taxon>Acanthomorphata</taxon>
        <taxon>Ovalentaria</taxon>
        <taxon>Blenniimorphae</taxon>
        <taxon>Blenniiformes</taxon>
        <taxon>Gobiesocoidei</taxon>
        <taxon>Gobiesocidae</taxon>
        <taxon>Gobiesocinae</taxon>
        <taxon>Gouania</taxon>
    </lineage>
</organism>
<keyword evidence="10" id="KW-0547">Nucleotide-binding</keyword>
<evidence type="ECO:0000256" key="6">
    <source>
        <dbReference type="ARBA" id="ARBA00022490"/>
    </source>
</evidence>
<evidence type="ECO:0000256" key="7">
    <source>
        <dbReference type="ARBA" id="ARBA00022527"/>
    </source>
</evidence>
<keyword evidence="6" id="KW-0963">Cytoplasm</keyword>
<comment type="subcellular location">
    <subcellularLocation>
        <location evidence="1">Cytoplasm</location>
        <location evidence="1">Cytoskeleton</location>
        <location evidence="1">Cilium basal body</location>
    </subcellularLocation>
    <subcellularLocation>
        <location evidence="3">Cytoplasm</location>
        <location evidence="3">Cytoskeleton</location>
        <location evidence="3">Microtubule organizing center</location>
        <location evidence="3">Centrosome</location>
    </subcellularLocation>
    <subcellularLocation>
        <location evidence="2">Nucleus</location>
    </subcellularLocation>
</comment>
<gene>
    <name evidence="23" type="primary">LOC114462590</name>
</gene>
<evidence type="ECO:0000256" key="13">
    <source>
        <dbReference type="ARBA" id="ARBA00023212"/>
    </source>
</evidence>
<evidence type="ECO:0000256" key="17">
    <source>
        <dbReference type="ARBA" id="ARBA00048367"/>
    </source>
</evidence>
<proteinExistence type="inferred from homology"/>
<comment type="subunit">
    <text evidence="19">Interacts with MECP2.</text>
</comment>
<feature type="domain" description="Protein kinase" evidence="22">
    <location>
        <begin position="1"/>
        <end position="288"/>
    </location>
</feature>
<feature type="compositionally biased region" description="Basic and acidic residues" evidence="21">
    <location>
        <begin position="819"/>
        <end position="835"/>
    </location>
</feature>
<accession>A0A8C5DQV8</accession>
<dbReference type="SMART" id="SM00220">
    <property type="entry name" value="S_TKc"/>
    <property type="match status" value="1"/>
</dbReference>
<feature type="region of interest" description="Disordered" evidence="21">
    <location>
        <begin position="293"/>
        <end position="355"/>
    </location>
</feature>
<reference evidence="23" key="1">
    <citation type="submission" date="2020-06" db="EMBL/GenBank/DDBJ databases">
        <authorList>
            <consortium name="Wellcome Sanger Institute Data Sharing"/>
        </authorList>
    </citation>
    <scope>NUCLEOTIDE SEQUENCE [LARGE SCALE GENOMIC DNA]</scope>
</reference>
<dbReference type="GO" id="GO:0032839">
    <property type="term" value="C:dendrite cytoplasm"/>
    <property type="evidence" value="ECO:0007669"/>
    <property type="project" value="TreeGrafter"/>
</dbReference>
<evidence type="ECO:0000256" key="19">
    <source>
        <dbReference type="ARBA" id="ARBA00066155"/>
    </source>
</evidence>
<keyword evidence="9" id="KW-0808">Transferase</keyword>
<dbReference type="InterPro" id="IPR011009">
    <property type="entry name" value="Kinase-like_dom_sf"/>
</dbReference>
<evidence type="ECO:0000256" key="3">
    <source>
        <dbReference type="ARBA" id="ARBA00004300"/>
    </source>
</evidence>
<dbReference type="AlphaFoldDB" id="A0A8C5DQV8"/>
<keyword evidence="13" id="KW-0206">Cytoskeleton</keyword>
<dbReference type="Gene3D" id="1.10.510.10">
    <property type="entry name" value="Transferase(Phosphotransferase) domain 1"/>
    <property type="match status" value="1"/>
</dbReference>
<reference evidence="23" key="3">
    <citation type="submission" date="2025-09" db="UniProtKB">
        <authorList>
            <consortium name="Ensembl"/>
        </authorList>
    </citation>
    <scope>IDENTIFICATION</scope>
</reference>
<keyword evidence="11" id="KW-0418">Kinase</keyword>
<feature type="compositionally biased region" description="Basic and acidic residues" evidence="21">
    <location>
        <begin position="557"/>
        <end position="566"/>
    </location>
</feature>
<dbReference type="SUPFAM" id="SSF56112">
    <property type="entry name" value="Protein kinase-like (PK-like)"/>
    <property type="match status" value="1"/>
</dbReference>
<keyword evidence="7" id="KW-0723">Serine/threonine-protein kinase</keyword>
<keyword evidence="15" id="KW-0966">Cell projection</keyword>
<comment type="catalytic activity">
    <reaction evidence="16">
        <text>L-threonyl-[protein] + ATP = O-phospho-L-threonyl-[protein] + ADP + H(+)</text>
        <dbReference type="Rhea" id="RHEA:46608"/>
        <dbReference type="Rhea" id="RHEA-COMP:11060"/>
        <dbReference type="Rhea" id="RHEA-COMP:11605"/>
        <dbReference type="ChEBI" id="CHEBI:15378"/>
        <dbReference type="ChEBI" id="CHEBI:30013"/>
        <dbReference type="ChEBI" id="CHEBI:30616"/>
        <dbReference type="ChEBI" id="CHEBI:61977"/>
        <dbReference type="ChEBI" id="CHEBI:456216"/>
        <dbReference type="EC" id="2.7.11.22"/>
    </reaction>
</comment>
<dbReference type="GO" id="GO:0005524">
    <property type="term" value="F:ATP binding"/>
    <property type="evidence" value="ECO:0007669"/>
    <property type="project" value="UniProtKB-KW"/>
</dbReference>
<dbReference type="GO" id="GO:0005813">
    <property type="term" value="C:centrosome"/>
    <property type="evidence" value="ECO:0007669"/>
    <property type="project" value="UniProtKB-SubCell"/>
</dbReference>
<dbReference type="InterPro" id="IPR000719">
    <property type="entry name" value="Prot_kinase_dom"/>
</dbReference>
<evidence type="ECO:0000256" key="9">
    <source>
        <dbReference type="ARBA" id="ARBA00022679"/>
    </source>
</evidence>
<evidence type="ECO:0000313" key="23">
    <source>
        <dbReference type="Ensembl" id="ENSGWIP00000010359.1"/>
    </source>
</evidence>
<feature type="compositionally biased region" description="Polar residues" evidence="21">
    <location>
        <begin position="594"/>
        <end position="604"/>
    </location>
</feature>
<dbReference type="GO" id="GO:0004693">
    <property type="term" value="F:cyclin-dependent protein serine/threonine kinase activity"/>
    <property type="evidence" value="ECO:0007669"/>
    <property type="project" value="UniProtKB-EC"/>
</dbReference>
<keyword evidence="8" id="KW-0597">Phosphoprotein</keyword>
<evidence type="ECO:0000256" key="5">
    <source>
        <dbReference type="ARBA" id="ARBA00012425"/>
    </source>
</evidence>
<dbReference type="InterPro" id="IPR008271">
    <property type="entry name" value="Ser/Thr_kinase_AS"/>
</dbReference>
<evidence type="ECO:0000256" key="11">
    <source>
        <dbReference type="ARBA" id="ARBA00022777"/>
    </source>
</evidence>
<sequence>MKNPNIGDVMNKFEVLGIVGEGKSDTNEIVAIKKFKDSEENEEVKETTLRELKMLRTLKQENIVELKEAFRRRGKLYLVFEYVEKNMLELLEELPNGVPTDKVRSYIFQLIRAIHWCHKHDIVHRDIKPENLLISSNDVLKLCDFGFARNLSEGNDSNYTEYVATRWYRSPELLLGAPYGKAVDMWSVGCILGELSDGQPLFPGESEIDQLFTIQKVLGPLPPEQMKLFYNNPRFHGLRFPSVNHPQTLERRYLGIIGGGLLDLLKNLLLLNPTERFLTEQSLNHHTFQAVRQVEHAGPPTPQPVRSSKRKPHHGDNTTPSRSHGGKGSGSHRSSSRECSSLPRHEDLHPNNDNFHNGNISAVITLSPTLHPKNYQPQIFNHSTSCGMDLASSNLPHLLSPAEAKNKGDFDLNLGSKMSDGPRAQYLESNFRSQQNRHSFVEGKNNTLQSGDKHGRHSYMEFHSSTPSSKFGYLNSSKSYGTLSDAKSVGNLNDIHLYADEPTSRYFPSSCLDLTAPSSPAVRRIERHGTGGRGSTRSEKESNTLDSSYRRSSTRHKTSEEAKSPDSLDPGESSVERSHAHSLSAPHDPAAYNQGYTSPFSSQQRPHRHSMYVRRDHQRTHGMDEALLVGQGLPTRATSLQLLSPQLQHRTLPRHSGGSSREEDMSRSEQAPTEVTHSRAPIRDSTRDNTASFHTQRQKSEVGLYHDQQAEDGGSSKENRNIYSESMPRRVGSFYRVPSPRPDNSFHDSRGQSRGSGLSGDGGGMTSHPKRQPAFDPWFGEIDFMWLCCQVSNETMDAVLHKSSRSSSHQSSRHRTRSKSRDRDQDRDRDKDWPPEKLQPLKSLRKLLHLSSSSSNQTPPSDMRYQPLPNPAPVQGGFSESRGHSGVTTPQLKSRQAAYPLPTQLESGWHTSAMGRPEGNPYPEQMMGQNGHGFGRPSRSRLPNLNDLKETAL</sequence>
<feature type="region of interest" description="Disordered" evidence="21">
    <location>
        <begin position="444"/>
        <end position="467"/>
    </location>
</feature>
<feature type="region of interest" description="Disordered" evidence="21">
    <location>
        <begin position="643"/>
        <end position="772"/>
    </location>
</feature>
<comment type="function">
    <text evidence="18">Mediates phosphorylation of MECP2. May regulate ciliogenesis.</text>
</comment>
<comment type="catalytic activity">
    <reaction evidence="17">
        <text>L-seryl-[protein] + ATP = O-phospho-L-seryl-[protein] + ADP + H(+)</text>
        <dbReference type="Rhea" id="RHEA:17989"/>
        <dbReference type="Rhea" id="RHEA-COMP:9863"/>
        <dbReference type="Rhea" id="RHEA-COMP:11604"/>
        <dbReference type="ChEBI" id="CHEBI:15378"/>
        <dbReference type="ChEBI" id="CHEBI:29999"/>
        <dbReference type="ChEBI" id="CHEBI:30616"/>
        <dbReference type="ChEBI" id="CHEBI:83421"/>
        <dbReference type="ChEBI" id="CHEBI:456216"/>
        <dbReference type="EC" id="2.7.11.22"/>
    </reaction>
</comment>
<protein>
    <recommendedName>
        <fullName evidence="20">Cyclin-dependent kinase-like 5</fullName>
        <ecNumber evidence="5">2.7.11.22</ecNumber>
    </recommendedName>
</protein>
<evidence type="ECO:0000256" key="2">
    <source>
        <dbReference type="ARBA" id="ARBA00004123"/>
    </source>
</evidence>
<dbReference type="GO" id="GO:0045773">
    <property type="term" value="P:positive regulation of axon extension"/>
    <property type="evidence" value="ECO:0007669"/>
    <property type="project" value="TreeGrafter"/>
</dbReference>
<evidence type="ECO:0000256" key="21">
    <source>
        <dbReference type="SAM" id="MobiDB-lite"/>
    </source>
</evidence>
<dbReference type="PANTHER" id="PTHR24056:SF111">
    <property type="entry name" value="CYCLIN-DEPENDENT KINASE-LIKE 5"/>
    <property type="match status" value="1"/>
</dbReference>
<evidence type="ECO:0000259" key="22">
    <source>
        <dbReference type="PROSITE" id="PS50011"/>
    </source>
</evidence>
<feature type="compositionally biased region" description="Low complexity" evidence="21">
    <location>
        <begin position="331"/>
        <end position="342"/>
    </location>
</feature>
<dbReference type="InterPro" id="IPR050108">
    <property type="entry name" value="CDK"/>
</dbReference>
<keyword evidence="12" id="KW-0067">ATP-binding</keyword>
<keyword evidence="14" id="KW-0539">Nucleus</keyword>
<dbReference type="Pfam" id="PF00069">
    <property type="entry name" value="Pkinase"/>
    <property type="match status" value="1"/>
</dbReference>
<evidence type="ECO:0000256" key="10">
    <source>
        <dbReference type="ARBA" id="ARBA00022741"/>
    </source>
</evidence>
<keyword evidence="24" id="KW-1185">Reference proteome</keyword>
<evidence type="ECO:0000256" key="1">
    <source>
        <dbReference type="ARBA" id="ARBA00004120"/>
    </source>
</evidence>
<dbReference type="GO" id="GO:0005634">
    <property type="term" value="C:nucleus"/>
    <property type="evidence" value="ECO:0007669"/>
    <property type="project" value="UniProtKB-SubCell"/>
</dbReference>
<evidence type="ECO:0000256" key="20">
    <source>
        <dbReference type="ARBA" id="ARBA00068080"/>
    </source>
</evidence>
<evidence type="ECO:0000256" key="15">
    <source>
        <dbReference type="ARBA" id="ARBA00023273"/>
    </source>
</evidence>
<evidence type="ECO:0000256" key="18">
    <source>
        <dbReference type="ARBA" id="ARBA00053703"/>
    </source>
</evidence>
<dbReference type="PROSITE" id="PS50011">
    <property type="entry name" value="PROTEIN_KINASE_DOM"/>
    <property type="match status" value="1"/>
</dbReference>
<dbReference type="PROSITE" id="PS00108">
    <property type="entry name" value="PROTEIN_KINASE_ST"/>
    <property type="match status" value="1"/>
</dbReference>
<dbReference type="GO" id="GO:0050773">
    <property type="term" value="P:regulation of dendrite development"/>
    <property type="evidence" value="ECO:0007669"/>
    <property type="project" value="TreeGrafter"/>
</dbReference>
<evidence type="ECO:0000256" key="12">
    <source>
        <dbReference type="ARBA" id="ARBA00022840"/>
    </source>
</evidence>
<dbReference type="FunFam" id="1.10.510.10:FF:000127">
    <property type="entry name" value="Putative cyclin-dependent kinase-like 5"/>
    <property type="match status" value="1"/>
</dbReference>
<evidence type="ECO:0000256" key="14">
    <source>
        <dbReference type="ARBA" id="ARBA00023242"/>
    </source>
</evidence>
<evidence type="ECO:0000256" key="16">
    <source>
        <dbReference type="ARBA" id="ARBA00047811"/>
    </source>
</evidence>
<feature type="region of interest" description="Disordered" evidence="21">
    <location>
        <begin position="800"/>
        <end position="953"/>
    </location>
</feature>
<evidence type="ECO:0000313" key="24">
    <source>
        <dbReference type="Proteomes" id="UP000694680"/>
    </source>
</evidence>
<dbReference type="EC" id="2.7.11.22" evidence="5"/>
<comment type="similarity">
    <text evidence="4">Belongs to the protein kinase superfamily. CMGC Ser/Thr protein kinase family. CDC2/CDKX subfamily.</text>
</comment>
<name>A0A8C5DQV8_GOUWI</name>
<dbReference type="Ensembl" id="ENSGWIT00000011511.1">
    <property type="protein sequence ID" value="ENSGWIP00000010359.1"/>
    <property type="gene ID" value="ENSGWIG00000004745.1"/>
</dbReference>
<evidence type="ECO:0000256" key="8">
    <source>
        <dbReference type="ARBA" id="ARBA00022553"/>
    </source>
</evidence>
<reference evidence="23" key="2">
    <citation type="submission" date="2025-08" db="UniProtKB">
        <authorList>
            <consortium name="Ensembl"/>
        </authorList>
    </citation>
    <scope>IDENTIFICATION</scope>
</reference>
<evidence type="ECO:0000256" key="4">
    <source>
        <dbReference type="ARBA" id="ARBA00006485"/>
    </source>
</evidence>
<dbReference type="Gene3D" id="3.30.200.20">
    <property type="entry name" value="Phosphorylase Kinase, domain 1"/>
    <property type="match status" value="1"/>
</dbReference>
<dbReference type="Proteomes" id="UP000694680">
    <property type="component" value="Chromosome 4"/>
</dbReference>
<dbReference type="PANTHER" id="PTHR24056">
    <property type="entry name" value="CELL DIVISION PROTEIN KINASE"/>
    <property type="match status" value="1"/>
</dbReference>
<dbReference type="FunFam" id="3.30.200.20:FF:001093">
    <property type="entry name" value="Cyclin-dependent kinase-like 5"/>
    <property type="match status" value="1"/>
</dbReference>